<dbReference type="PANTHER" id="PTHR36844:SF1">
    <property type="entry name" value="PROTEASE PRSW"/>
    <property type="match status" value="1"/>
</dbReference>
<evidence type="ECO:0000313" key="2">
    <source>
        <dbReference type="EMBL" id="CAD8303698.1"/>
    </source>
</evidence>
<feature type="transmembrane region" description="Helical" evidence="1">
    <location>
        <begin position="345"/>
        <end position="364"/>
    </location>
</feature>
<feature type="transmembrane region" description="Helical" evidence="1">
    <location>
        <begin position="133"/>
        <end position="155"/>
    </location>
</feature>
<feature type="transmembrane region" description="Helical" evidence="1">
    <location>
        <begin position="439"/>
        <end position="461"/>
    </location>
</feature>
<gene>
    <name evidence="2" type="ORF">TDUB1175_LOCUS6552</name>
</gene>
<accession>A0A7R9VTI1</accession>
<dbReference type="Pfam" id="PF13367">
    <property type="entry name" value="PrsW-protease"/>
    <property type="match status" value="1"/>
</dbReference>
<proteinExistence type="predicted"/>
<keyword evidence="1" id="KW-1133">Transmembrane helix</keyword>
<feature type="transmembrane region" description="Helical" evidence="1">
    <location>
        <begin position="526"/>
        <end position="544"/>
    </location>
</feature>
<dbReference type="AlphaFoldDB" id="A0A7R9VTI1"/>
<organism evidence="2">
    <name type="scientific">Pseudictyota dubia</name>
    <dbReference type="NCBI Taxonomy" id="2749911"/>
    <lineage>
        <taxon>Eukaryota</taxon>
        <taxon>Sar</taxon>
        <taxon>Stramenopiles</taxon>
        <taxon>Ochrophyta</taxon>
        <taxon>Bacillariophyta</taxon>
        <taxon>Mediophyceae</taxon>
        <taxon>Biddulphiophycidae</taxon>
        <taxon>Eupodiscales</taxon>
        <taxon>Odontellaceae</taxon>
        <taxon>Pseudictyota</taxon>
    </lineage>
</organism>
<keyword evidence="1" id="KW-0472">Membrane</keyword>
<reference evidence="2" key="1">
    <citation type="submission" date="2021-01" db="EMBL/GenBank/DDBJ databases">
        <authorList>
            <person name="Corre E."/>
            <person name="Pelletier E."/>
            <person name="Niang G."/>
            <person name="Scheremetjew M."/>
            <person name="Finn R."/>
            <person name="Kale V."/>
            <person name="Holt S."/>
            <person name="Cochrane G."/>
            <person name="Meng A."/>
            <person name="Brown T."/>
            <person name="Cohen L."/>
        </authorList>
    </citation>
    <scope>NUCLEOTIDE SEQUENCE</scope>
    <source>
        <strain evidence="2">CCMP147</strain>
    </source>
</reference>
<feature type="transmembrane region" description="Helical" evidence="1">
    <location>
        <begin position="376"/>
        <end position="394"/>
    </location>
</feature>
<feature type="transmembrane region" description="Helical" evidence="1">
    <location>
        <begin position="565"/>
        <end position="586"/>
    </location>
</feature>
<protein>
    <submittedName>
        <fullName evidence="2">Uncharacterized protein</fullName>
    </submittedName>
</protein>
<dbReference type="GO" id="GO:0008233">
    <property type="term" value="F:peptidase activity"/>
    <property type="evidence" value="ECO:0007669"/>
    <property type="project" value="InterPro"/>
</dbReference>
<sequence>MAAARFVELAQEPSPDAEFASQARGVDAPALRQGPKYRGGFSTSICSLFSDPSRRNDCCALALCGILSTDRTRYLLNQETPSWLWRISCHIVLPFGLWFVDRAVVKSMNAKQIEDSCNEVFEDKEKVHETEVYYLWVAHVALLLALGVTLLVIFIRSRIKRSKLRAELMTRVFENFSQTENAVEGTSRMAARSEMVMANRPFECCYSAPDKTVCAQPFVEAEMDNENKDLCGLLWRALAACCCASCCGCWCQCCGMCAAGQEEREMNALVPKEKLLMDYVTFEPFAAYFPSLEHIRQTQEGDFLVHCRSLSVLSSNILKGGAVVFACMLIFSLTDIDANFTLKNMLVLIATLLQAVVVLYLVHWRWNRFDLSLDAVIKYFASGFIFGTSIAVVVELLIGLVINIFIFVVFLYATIFELSFSEKQIEDWSNDPLLAFKELLQETTWIFVLYTFLNAFVIAAVTEELCKYFSFWMVEHPDLMPRSHPGKSLNSTGTGITIAMVTAAVGFACCENIGYVFSSSKVEEELFVLITRSVTPVHAIAAAIQSIGVCRRDLEDDKSHRLGKAIFPAVLLHGSFDFILMMIPTLEAIGNFEEMDDSAIEQAELCQVAVTCKKYADSTAVEEFFYNNHCEDINSETMSWTDMLSLALAVMVMLIFILYYMVQSRAQKRRLDSLERARNHLLRDVENTVV</sequence>
<dbReference type="PANTHER" id="PTHR36844">
    <property type="entry name" value="PROTEASE PRSW"/>
    <property type="match status" value="1"/>
</dbReference>
<dbReference type="InterPro" id="IPR026898">
    <property type="entry name" value="PrsW"/>
</dbReference>
<feature type="transmembrane region" description="Helical" evidence="1">
    <location>
        <begin position="316"/>
        <end position="333"/>
    </location>
</feature>
<feature type="transmembrane region" description="Helical" evidence="1">
    <location>
        <begin position="83"/>
        <end position="100"/>
    </location>
</feature>
<feature type="transmembrane region" description="Helical" evidence="1">
    <location>
        <begin position="643"/>
        <end position="662"/>
    </location>
</feature>
<dbReference type="EMBL" id="HBED01013132">
    <property type="protein sequence ID" value="CAD8303698.1"/>
    <property type="molecule type" value="Transcribed_RNA"/>
</dbReference>
<keyword evidence="1" id="KW-0812">Transmembrane</keyword>
<evidence type="ECO:0000256" key="1">
    <source>
        <dbReference type="SAM" id="Phobius"/>
    </source>
</evidence>
<name>A0A7R9VTI1_9STRA</name>